<keyword evidence="5" id="KW-1185">Reference proteome</keyword>
<dbReference type="PROSITE" id="PS51352">
    <property type="entry name" value="THIOREDOXIN_2"/>
    <property type="match status" value="1"/>
</dbReference>
<dbReference type="PANTHER" id="PTHR45663:SF11">
    <property type="entry name" value="GEO12009P1"/>
    <property type="match status" value="1"/>
</dbReference>
<reference evidence="4" key="1">
    <citation type="journal article" date="2023" name="G3 (Bethesda)">
        <title>A reference genome for the long-term kleptoplast-retaining sea slug Elysia crispata morphotype clarki.</title>
        <authorList>
            <person name="Eastman K.E."/>
            <person name="Pendleton A.L."/>
            <person name="Shaikh M.A."/>
            <person name="Suttiyut T."/>
            <person name="Ogas R."/>
            <person name="Tomko P."/>
            <person name="Gavelis G."/>
            <person name="Widhalm J.R."/>
            <person name="Wisecaver J.H."/>
        </authorList>
    </citation>
    <scope>NUCLEOTIDE SEQUENCE</scope>
    <source>
        <strain evidence="4">ECLA1</strain>
    </source>
</reference>
<evidence type="ECO:0000313" key="4">
    <source>
        <dbReference type="EMBL" id="KAK3802496.1"/>
    </source>
</evidence>
<dbReference type="Pfam" id="PF00085">
    <property type="entry name" value="Thioredoxin"/>
    <property type="match status" value="1"/>
</dbReference>
<organism evidence="4 5">
    <name type="scientific">Elysia crispata</name>
    <name type="common">lettuce slug</name>
    <dbReference type="NCBI Taxonomy" id="231223"/>
    <lineage>
        <taxon>Eukaryota</taxon>
        <taxon>Metazoa</taxon>
        <taxon>Spiralia</taxon>
        <taxon>Lophotrochozoa</taxon>
        <taxon>Mollusca</taxon>
        <taxon>Gastropoda</taxon>
        <taxon>Heterobranchia</taxon>
        <taxon>Euthyneura</taxon>
        <taxon>Panpulmonata</taxon>
        <taxon>Sacoglossa</taxon>
        <taxon>Placobranchoidea</taxon>
        <taxon>Plakobranchidae</taxon>
        <taxon>Elysia</taxon>
    </lineage>
</organism>
<feature type="transmembrane region" description="Helical" evidence="2">
    <location>
        <begin position="97"/>
        <end position="115"/>
    </location>
</feature>
<keyword evidence="2" id="KW-1133">Transmembrane helix</keyword>
<dbReference type="GO" id="GO:0005737">
    <property type="term" value="C:cytoplasm"/>
    <property type="evidence" value="ECO:0007669"/>
    <property type="project" value="TreeGrafter"/>
</dbReference>
<dbReference type="GO" id="GO:0015035">
    <property type="term" value="F:protein-disulfide reductase activity"/>
    <property type="evidence" value="ECO:0007669"/>
    <property type="project" value="TreeGrafter"/>
</dbReference>
<name>A0AAE1BBJ2_9GAST</name>
<dbReference type="PANTHER" id="PTHR45663">
    <property type="entry name" value="GEO12009P1"/>
    <property type="match status" value="1"/>
</dbReference>
<accession>A0AAE1BBJ2</accession>
<dbReference type="SUPFAM" id="SSF52833">
    <property type="entry name" value="Thioredoxin-like"/>
    <property type="match status" value="1"/>
</dbReference>
<feature type="domain" description="Thioredoxin" evidence="3">
    <location>
        <begin position="111"/>
        <end position="239"/>
    </location>
</feature>
<gene>
    <name evidence="4" type="ORF">RRG08_043327</name>
</gene>
<keyword evidence="2" id="KW-0812">Transmembrane</keyword>
<dbReference type="InterPro" id="IPR036249">
    <property type="entry name" value="Thioredoxin-like_sf"/>
</dbReference>
<comment type="caution">
    <text evidence="4">The sequence shown here is derived from an EMBL/GenBank/DDBJ whole genome shotgun (WGS) entry which is preliminary data.</text>
</comment>
<evidence type="ECO:0000256" key="1">
    <source>
        <dbReference type="SAM" id="MobiDB-lite"/>
    </source>
</evidence>
<dbReference type="Gene3D" id="3.40.30.10">
    <property type="entry name" value="Glutaredoxin"/>
    <property type="match status" value="1"/>
</dbReference>
<evidence type="ECO:0000259" key="3">
    <source>
        <dbReference type="PROSITE" id="PS51352"/>
    </source>
</evidence>
<proteinExistence type="predicted"/>
<evidence type="ECO:0000256" key="2">
    <source>
        <dbReference type="SAM" id="Phobius"/>
    </source>
</evidence>
<dbReference type="EMBL" id="JAWDGP010000230">
    <property type="protein sequence ID" value="KAK3802496.1"/>
    <property type="molecule type" value="Genomic_DNA"/>
</dbReference>
<keyword evidence="2" id="KW-0472">Membrane</keyword>
<dbReference type="InterPro" id="IPR013766">
    <property type="entry name" value="Thioredoxin_domain"/>
</dbReference>
<evidence type="ECO:0000313" key="5">
    <source>
        <dbReference type="Proteomes" id="UP001283361"/>
    </source>
</evidence>
<dbReference type="AlphaFoldDB" id="A0AAE1BBJ2"/>
<feature type="region of interest" description="Disordered" evidence="1">
    <location>
        <begin position="254"/>
        <end position="274"/>
    </location>
</feature>
<sequence length="274" mass="31986">MAMFNDIRPILNAHYISDIILATLYFILKHIPWICSHVFNSCRLEMREWEWLTFLACIVVLKNRRQATIAQYVSTSCLFTKVLSLICFLNYSATYGLLYILLCLGHMMFLPRPIYKGPESIVYFRGPNLYEEIERDKRVTWMITFYVAWSPKCVNFAPVFSELSNEYKLDNLKFGKVDVSRYPAVAEKYNINIGALSRQLPTVILFQNGEEKQRRPIPTKHITFKFEFTKENTIKEFGLNDVYYQCKKHLALRKKGGGGGEGDNIQVDETKKEK</sequence>
<protein>
    <recommendedName>
        <fullName evidence="3">Thioredoxin domain-containing protein</fullName>
    </recommendedName>
</protein>
<dbReference type="Proteomes" id="UP001283361">
    <property type="component" value="Unassembled WGS sequence"/>
</dbReference>